<evidence type="ECO:0000259" key="16">
    <source>
        <dbReference type="Pfam" id="PF07715"/>
    </source>
</evidence>
<dbReference type="PANTHER" id="PTHR30069">
    <property type="entry name" value="TONB-DEPENDENT OUTER MEMBRANE RECEPTOR"/>
    <property type="match status" value="1"/>
</dbReference>
<keyword evidence="3 12" id="KW-0813">Transport</keyword>
<dbReference type="Pfam" id="PF07715">
    <property type="entry name" value="Plug"/>
    <property type="match status" value="1"/>
</dbReference>
<protein>
    <submittedName>
        <fullName evidence="17">TonB-dependent receptor</fullName>
    </submittedName>
</protein>
<evidence type="ECO:0000256" key="6">
    <source>
        <dbReference type="ARBA" id="ARBA00022729"/>
    </source>
</evidence>
<evidence type="ECO:0000256" key="5">
    <source>
        <dbReference type="ARBA" id="ARBA00022692"/>
    </source>
</evidence>
<dbReference type="Gene3D" id="2.170.130.10">
    <property type="entry name" value="TonB-dependent receptor, plug domain"/>
    <property type="match status" value="1"/>
</dbReference>
<reference evidence="17 18" key="1">
    <citation type="submission" date="2021-01" db="EMBL/GenBank/DDBJ databases">
        <authorList>
            <person name="Ruan W."/>
            <person name="Khan S.A."/>
            <person name="Jeon C.O."/>
        </authorList>
    </citation>
    <scope>NUCLEOTIDE SEQUENCE [LARGE SCALE GENOMIC DNA]</scope>
    <source>
        <strain evidence="17 18">R798</strain>
    </source>
</reference>
<evidence type="ECO:0000256" key="9">
    <source>
        <dbReference type="ARBA" id="ARBA00023136"/>
    </source>
</evidence>
<evidence type="ECO:0000259" key="15">
    <source>
        <dbReference type="Pfam" id="PF00593"/>
    </source>
</evidence>
<dbReference type="RefSeq" id="WP_223470098.1">
    <property type="nucleotide sequence ID" value="NZ_JAFBIL020000009.1"/>
</dbReference>
<dbReference type="InterPro" id="IPR037066">
    <property type="entry name" value="Plug_dom_sf"/>
</dbReference>
<proteinExistence type="inferred from homology"/>
<evidence type="ECO:0000256" key="12">
    <source>
        <dbReference type="PROSITE-ProRule" id="PRU01360"/>
    </source>
</evidence>
<comment type="similarity">
    <text evidence="2 12 13">Belongs to the TonB-dependent receptor family.</text>
</comment>
<dbReference type="InterPro" id="IPR000531">
    <property type="entry name" value="Beta-barrel_TonB"/>
</dbReference>
<evidence type="ECO:0000313" key="17">
    <source>
        <dbReference type="EMBL" id="MBZ2209630.1"/>
    </source>
</evidence>
<evidence type="ECO:0000313" key="18">
    <source>
        <dbReference type="Proteomes" id="UP000809349"/>
    </source>
</evidence>
<dbReference type="InterPro" id="IPR012910">
    <property type="entry name" value="Plug_dom"/>
</dbReference>
<organism evidence="17 18">
    <name type="scientific">Massilia soli</name>
    <dbReference type="NCBI Taxonomy" id="2792854"/>
    <lineage>
        <taxon>Bacteria</taxon>
        <taxon>Pseudomonadati</taxon>
        <taxon>Pseudomonadota</taxon>
        <taxon>Betaproteobacteria</taxon>
        <taxon>Burkholderiales</taxon>
        <taxon>Oxalobacteraceae</taxon>
        <taxon>Telluria group</taxon>
        <taxon>Massilia</taxon>
    </lineage>
</organism>
<dbReference type="SUPFAM" id="SSF56935">
    <property type="entry name" value="Porins"/>
    <property type="match status" value="1"/>
</dbReference>
<gene>
    <name evidence="17" type="ORF">I4X03_020370</name>
</gene>
<keyword evidence="4 12" id="KW-1134">Transmembrane beta strand</keyword>
<accession>A0ABS7SUN8</accession>
<evidence type="ECO:0000256" key="4">
    <source>
        <dbReference type="ARBA" id="ARBA00022452"/>
    </source>
</evidence>
<feature type="domain" description="TonB-dependent receptor plug" evidence="16">
    <location>
        <begin position="47"/>
        <end position="152"/>
    </location>
</feature>
<comment type="subcellular location">
    <subcellularLocation>
        <location evidence="1 12">Cell outer membrane</location>
        <topology evidence="1 12">Multi-pass membrane protein</topology>
    </subcellularLocation>
</comment>
<feature type="domain" description="TonB-dependent receptor-like beta-barrel" evidence="15">
    <location>
        <begin position="204"/>
        <end position="595"/>
    </location>
</feature>
<keyword evidence="9 12" id="KW-0472">Membrane</keyword>
<dbReference type="Proteomes" id="UP000809349">
    <property type="component" value="Unassembled WGS sequence"/>
</dbReference>
<keyword evidence="11 12" id="KW-0998">Cell outer membrane</keyword>
<evidence type="ECO:0000256" key="1">
    <source>
        <dbReference type="ARBA" id="ARBA00004571"/>
    </source>
</evidence>
<feature type="signal peptide" evidence="14">
    <location>
        <begin position="1"/>
        <end position="27"/>
    </location>
</feature>
<evidence type="ECO:0000256" key="13">
    <source>
        <dbReference type="RuleBase" id="RU003357"/>
    </source>
</evidence>
<evidence type="ECO:0000256" key="8">
    <source>
        <dbReference type="ARBA" id="ARBA00023077"/>
    </source>
</evidence>
<evidence type="ECO:0000256" key="2">
    <source>
        <dbReference type="ARBA" id="ARBA00009810"/>
    </source>
</evidence>
<name>A0ABS7SUN8_9BURK</name>
<keyword evidence="18" id="KW-1185">Reference proteome</keyword>
<evidence type="ECO:0000256" key="3">
    <source>
        <dbReference type="ARBA" id="ARBA00022448"/>
    </source>
</evidence>
<evidence type="ECO:0000256" key="10">
    <source>
        <dbReference type="ARBA" id="ARBA00023170"/>
    </source>
</evidence>
<keyword evidence="5 12" id="KW-0812">Transmembrane</keyword>
<dbReference type="EMBL" id="JAFBIL020000009">
    <property type="protein sequence ID" value="MBZ2209630.1"/>
    <property type="molecule type" value="Genomic_DNA"/>
</dbReference>
<dbReference type="PANTHER" id="PTHR30069:SF53">
    <property type="entry name" value="COLICIN I RECEPTOR-RELATED"/>
    <property type="match status" value="1"/>
</dbReference>
<sequence length="622" mass="65950">MTFPVARRAALSSLALALSIPSSLVLADDSMVAEVLVTANRSNQAARDVLSDHVVIGSDDIARSGARSVIDLLQMQRGIEVARNGGPGATSSVFIRGADNRQNVVMVDGVRIGSSTTGGASWSALPLADIERIEIVYGPLATMYGADALGGAVQIFTRRGAGAPRLTAAARIGSNGLREGEAAFSGSTGGAHSLNYAMAASRSGDDGFSATQPGAFSFNPDRDGYDKESASGQLAFQLAPGHDIGALFLHSRLDADYDAGAASYRARSVQKLDNVALFSRHQLGAAWLLSLQASEATDTSQDDSSAALSGRNRIETRQHALSIQNDIAIGDDLLQLVLERRSEEVISNSSGALNRRRDTDSAAASYSLRAGDHLASLSARVDDSSQYGANNTWGLGYGYRLTRALRLNASTGTSFRAPTFNELYYPGYGVASNRPEHGRNVEAGAYYSDGSNAASIAWYRNKVRDLLVSTSRCPVEVATHPFGCAYNVNRALLGGVSIGASTSLAGINLKAALDFQDPRDDTTGKQLARRSKRHAKLAADYAFGAATIGAEVQASGKRFDDAANRNALGGYGVVNLLGEYRFGQDWSALLRWNNVGDKRYALARYYATPGSNWFAGLRYGAR</sequence>
<dbReference type="Gene3D" id="2.40.170.20">
    <property type="entry name" value="TonB-dependent receptor, beta-barrel domain"/>
    <property type="match status" value="1"/>
</dbReference>
<keyword evidence="8 13" id="KW-0798">TonB box</keyword>
<keyword evidence="7" id="KW-0406">Ion transport</keyword>
<keyword evidence="6 14" id="KW-0732">Signal</keyword>
<evidence type="ECO:0000256" key="11">
    <source>
        <dbReference type="ARBA" id="ARBA00023237"/>
    </source>
</evidence>
<reference evidence="17 18" key="2">
    <citation type="submission" date="2021-08" db="EMBL/GenBank/DDBJ databases">
        <title>Massilia sp. R798.</title>
        <authorList>
            <person name="Baek J.H."/>
            <person name="Jung H.S."/>
            <person name="Kim K.R."/>
            <person name="Jeon C.O."/>
        </authorList>
    </citation>
    <scope>NUCLEOTIDE SEQUENCE [LARGE SCALE GENOMIC DNA]</scope>
    <source>
        <strain evidence="17 18">R798</strain>
    </source>
</reference>
<evidence type="ECO:0000256" key="14">
    <source>
        <dbReference type="SAM" id="SignalP"/>
    </source>
</evidence>
<feature type="chain" id="PRO_5045285962" evidence="14">
    <location>
        <begin position="28"/>
        <end position="622"/>
    </location>
</feature>
<dbReference type="InterPro" id="IPR039426">
    <property type="entry name" value="TonB-dep_rcpt-like"/>
</dbReference>
<evidence type="ECO:0000256" key="7">
    <source>
        <dbReference type="ARBA" id="ARBA00023065"/>
    </source>
</evidence>
<dbReference type="InterPro" id="IPR036942">
    <property type="entry name" value="Beta-barrel_TonB_sf"/>
</dbReference>
<dbReference type="Pfam" id="PF00593">
    <property type="entry name" value="TonB_dep_Rec_b-barrel"/>
    <property type="match status" value="1"/>
</dbReference>
<comment type="caution">
    <text evidence="17">The sequence shown here is derived from an EMBL/GenBank/DDBJ whole genome shotgun (WGS) entry which is preliminary data.</text>
</comment>
<dbReference type="PROSITE" id="PS52016">
    <property type="entry name" value="TONB_DEPENDENT_REC_3"/>
    <property type="match status" value="1"/>
</dbReference>
<keyword evidence="10 17" id="KW-0675">Receptor</keyword>